<comment type="caution">
    <text evidence="11">The sequence shown here is derived from an EMBL/GenBank/DDBJ whole genome shotgun (WGS) entry which is preliminary data.</text>
</comment>
<dbReference type="Gene3D" id="2.40.50.910">
    <property type="entry name" value="Type VII secretion system EccB, repeat 3 domain"/>
    <property type="match status" value="1"/>
</dbReference>
<dbReference type="PANTHER" id="PTHR40765">
    <property type="entry name" value="ESX-2 SECRETION SYSTEM ATPASE ECCB2"/>
    <property type="match status" value="1"/>
</dbReference>
<evidence type="ECO:0000256" key="5">
    <source>
        <dbReference type="ARBA" id="ARBA00022741"/>
    </source>
</evidence>
<gene>
    <name evidence="11" type="ORF">A5779_21295</name>
</gene>
<keyword evidence="3" id="KW-1003">Cell membrane</keyword>
<keyword evidence="9 10" id="KW-0472">Membrane</keyword>
<dbReference type="GO" id="GO:0005576">
    <property type="term" value="C:extracellular region"/>
    <property type="evidence" value="ECO:0007669"/>
    <property type="project" value="TreeGrafter"/>
</dbReference>
<dbReference type="NCBIfam" id="TIGR03919">
    <property type="entry name" value="T7SS_EccB"/>
    <property type="match status" value="1"/>
</dbReference>
<evidence type="ECO:0000313" key="12">
    <source>
        <dbReference type="Proteomes" id="UP000094008"/>
    </source>
</evidence>
<comment type="subcellular location">
    <subcellularLocation>
        <location evidence="1">Cell membrane</location>
        <topology evidence="1">Single-pass membrane protein</topology>
    </subcellularLocation>
</comment>
<dbReference type="PANTHER" id="PTHR40765:SF2">
    <property type="entry name" value="ESX-2 SECRETION SYSTEM ATPASE ECCB2"/>
    <property type="match status" value="1"/>
</dbReference>
<evidence type="ECO:0000313" key="11">
    <source>
        <dbReference type="EMBL" id="OBB92900.1"/>
    </source>
</evidence>
<dbReference type="InterPro" id="IPR007795">
    <property type="entry name" value="T7SS_EccB"/>
</dbReference>
<evidence type="ECO:0000256" key="4">
    <source>
        <dbReference type="ARBA" id="ARBA00022692"/>
    </source>
</evidence>
<evidence type="ECO:0000256" key="1">
    <source>
        <dbReference type="ARBA" id="ARBA00004162"/>
    </source>
</evidence>
<dbReference type="InterPro" id="IPR042485">
    <property type="entry name" value="T7SS_EccB_R3"/>
</dbReference>
<evidence type="ECO:0000256" key="7">
    <source>
        <dbReference type="ARBA" id="ARBA00022840"/>
    </source>
</evidence>
<organism evidence="11 12">
    <name type="scientific">Mycolicibacterium peregrinum</name>
    <name type="common">Mycobacterium peregrinum</name>
    <dbReference type="NCBI Taxonomy" id="43304"/>
    <lineage>
        <taxon>Bacteria</taxon>
        <taxon>Bacillati</taxon>
        <taxon>Actinomycetota</taxon>
        <taxon>Actinomycetes</taxon>
        <taxon>Mycobacteriales</taxon>
        <taxon>Mycobacteriaceae</taxon>
        <taxon>Mycolicibacterium</taxon>
    </lineage>
</organism>
<evidence type="ECO:0000256" key="3">
    <source>
        <dbReference type="ARBA" id="ARBA00022475"/>
    </source>
</evidence>
<evidence type="ECO:0000256" key="10">
    <source>
        <dbReference type="SAM" id="Phobius"/>
    </source>
</evidence>
<proteinExistence type="inferred from homology"/>
<dbReference type="GO" id="GO:0005886">
    <property type="term" value="C:plasma membrane"/>
    <property type="evidence" value="ECO:0007669"/>
    <property type="project" value="UniProtKB-SubCell"/>
</dbReference>
<keyword evidence="4 10" id="KW-0812">Transmembrane</keyword>
<dbReference type="GO" id="GO:0005524">
    <property type="term" value="F:ATP binding"/>
    <property type="evidence" value="ECO:0007669"/>
    <property type="project" value="UniProtKB-KW"/>
</dbReference>
<reference evidence="12" key="1">
    <citation type="submission" date="2016-06" db="EMBL/GenBank/DDBJ databases">
        <authorList>
            <person name="Sutton G."/>
            <person name="Brinkac L."/>
            <person name="Sanka R."/>
            <person name="Adams M."/>
            <person name="Lau E."/>
            <person name="Mehaffy C."/>
            <person name="Tameris M."/>
            <person name="Hatherill M."/>
            <person name="Hanekom W."/>
            <person name="Mahomed H."/>
            <person name="Mcshane H."/>
        </authorList>
    </citation>
    <scope>NUCLEOTIDE SEQUENCE [LARGE SCALE GENOMIC DNA]</scope>
    <source>
        <strain evidence="12">852002-10433_SCH5171157</strain>
    </source>
</reference>
<accession>A0A1A0W8Y1</accession>
<keyword evidence="6" id="KW-0378">Hydrolase</keyword>
<dbReference type="GO" id="GO:0016787">
    <property type="term" value="F:hydrolase activity"/>
    <property type="evidence" value="ECO:0007669"/>
    <property type="project" value="UniProtKB-KW"/>
</dbReference>
<comment type="similarity">
    <text evidence="2">Belongs to the EccB family.</text>
</comment>
<dbReference type="RefSeq" id="WP_064880869.1">
    <property type="nucleotide sequence ID" value="NZ_LZSY01000065.1"/>
</dbReference>
<dbReference type="Pfam" id="PF05108">
    <property type="entry name" value="T7SS_ESX1_EccB"/>
    <property type="match status" value="1"/>
</dbReference>
<keyword evidence="5" id="KW-0547">Nucleotide-binding</keyword>
<evidence type="ECO:0000256" key="2">
    <source>
        <dbReference type="ARBA" id="ARBA00008149"/>
    </source>
</evidence>
<protein>
    <submittedName>
        <fullName evidence="11">Type VII secretion protein EccB</fullName>
    </submittedName>
</protein>
<dbReference type="EMBL" id="LZSY01000065">
    <property type="protein sequence ID" value="OBB92900.1"/>
    <property type="molecule type" value="Genomic_DNA"/>
</dbReference>
<dbReference type="OrthoDB" id="3847604at2"/>
<evidence type="ECO:0000256" key="8">
    <source>
        <dbReference type="ARBA" id="ARBA00022989"/>
    </source>
</evidence>
<feature type="transmembrane region" description="Helical" evidence="10">
    <location>
        <begin position="42"/>
        <end position="64"/>
    </location>
</feature>
<dbReference type="AlphaFoldDB" id="A0A1A0W8Y1"/>
<evidence type="ECO:0000256" key="9">
    <source>
        <dbReference type="ARBA" id="ARBA00023136"/>
    </source>
</evidence>
<dbReference type="Proteomes" id="UP000094008">
    <property type="component" value="Unassembled WGS sequence"/>
</dbReference>
<dbReference type="InterPro" id="IPR044857">
    <property type="entry name" value="T7SS_EccB_R1"/>
</dbReference>
<sequence length="499" mass="52598">MPLNYASMEQVSGWRFLWHRLSVAVGRWNVRLIHDPSKNSQAAYLVGFVAAGLVLALCFVLAWIRPVGQIGTSTILIDRATGARWVKVGGVMHPALNLASARLIVGQAEAPKMVPMGEIRKSPIGPAVGIMGAPDDLSVRTPAQTGWTLCDRLGSTGSQVIPKVTIVAGPPTLGDWSQMMRSPQAVLMTYAGDVYVVTDGHRSKIDLADKPVTLALGLPVGDLHPAPMSRAMYEALPPTAPLRVPEVPNPGGPVAFATAKLPLVSGSVVRVQDASGSDEFFIAIPAGMQRVPATVATMMLNAGMGNGGQVLTASATEIASLPQATGFDVSIYPATHLELLDKAAEPVTCVSWRKGSGEPQAQVSTISGRRLPIPVQDDKRLISLVTGGENVADAVYIGSDAANFVQVTGVEDDSPRRESMWFITDTGVRFGVSATGNNDTDTRKALGLTEAPQPAPWAVVRWLPAGPVLSKEAAMVEHDTFAKDPMAAPLPAPPTGDQP</sequence>
<name>A0A1A0W8Y1_MYCPR</name>
<keyword evidence="7" id="KW-0067">ATP-binding</keyword>
<evidence type="ECO:0000256" key="6">
    <source>
        <dbReference type="ARBA" id="ARBA00022801"/>
    </source>
</evidence>
<dbReference type="Gene3D" id="3.30.2390.20">
    <property type="entry name" value="Type VII secretion system EccB, repeat 1 domain"/>
    <property type="match status" value="1"/>
</dbReference>
<keyword evidence="8 10" id="KW-1133">Transmembrane helix</keyword>